<protein>
    <submittedName>
        <fullName evidence="2">Signal transduction protein</fullName>
    </submittedName>
</protein>
<evidence type="ECO:0000259" key="1">
    <source>
        <dbReference type="PROSITE" id="PS50883"/>
    </source>
</evidence>
<evidence type="ECO:0000313" key="3">
    <source>
        <dbReference type="Proteomes" id="UP000251584"/>
    </source>
</evidence>
<proteinExistence type="predicted"/>
<organism evidence="2 3">
    <name type="scientific">Citrobacter koseri</name>
    <name type="common">Citrobacter diversus</name>
    <dbReference type="NCBI Taxonomy" id="545"/>
    <lineage>
        <taxon>Bacteria</taxon>
        <taxon>Pseudomonadati</taxon>
        <taxon>Pseudomonadota</taxon>
        <taxon>Gammaproteobacteria</taxon>
        <taxon>Enterobacterales</taxon>
        <taxon>Enterobacteriaceae</taxon>
        <taxon>Citrobacter</taxon>
    </lineage>
</organism>
<dbReference type="PROSITE" id="PS50883">
    <property type="entry name" value="EAL"/>
    <property type="match status" value="1"/>
</dbReference>
<reference evidence="2 3" key="1">
    <citation type="submission" date="2018-06" db="EMBL/GenBank/DDBJ databases">
        <authorList>
            <consortium name="Pathogen Informatics"/>
            <person name="Doyle S."/>
        </authorList>
    </citation>
    <scope>NUCLEOTIDE SEQUENCE [LARGE SCALE GENOMIC DNA]</scope>
    <source>
        <strain evidence="2 3">NCTC10786</strain>
    </source>
</reference>
<dbReference type="AlphaFoldDB" id="A0A2X2VYF0"/>
<dbReference type="Pfam" id="PF00563">
    <property type="entry name" value="EAL"/>
    <property type="match status" value="1"/>
</dbReference>
<name>A0A2X2VYF0_CITKO</name>
<evidence type="ECO:0000313" key="2">
    <source>
        <dbReference type="EMBL" id="SQB28645.1"/>
    </source>
</evidence>
<dbReference type="InterPro" id="IPR035919">
    <property type="entry name" value="EAL_sf"/>
</dbReference>
<dbReference type="Gene3D" id="3.20.20.450">
    <property type="entry name" value="EAL domain"/>
    <property type="match status" value="1"/>
</dbReference>
<sequence length="104" mass="11773">MNCASGALYGAEVVMRWKKGNDTSVINEEIISLANKTGMISPLVNFILRQVEKDILSLRLRLPRTFYINFRLSESMIAMPELIDSFIEFQKTLAQRCKTDAGIS</sequence>
<gene>
    <name evidence="2" type="primary">ycgG_1</name>
    <name evidence="2" type="ORF">NCTC10786_02491</name>
</gene>
<feature type="domain" description="EAL" evidence="1">
    <location>
        <begin position="1"/>
        <end position="104"/>
    </location>
</feature>
<dbReference type="SUPFAM" id="SSF141868">
    <property type="entry name" value="EAL domain-like"/>
    <property type="match status" value="1"/>
</dbReference>
<accession>A0A2X2VYF0</accession>
<dbReference type="EMBL" id="UAVY01000004">
    <property type="protein sequence ID" value="SQB28645.1"/>
    <property type="molecule type" value="Genomic_DNA"/>
</dbReference>
<dbReference type="Proteomes" id="UP000251584">
    <property type="component" value="Unassembled WGS sequence"/>
</dbReference>
<dbReference type="InterPro" id="IPR001633">
    <property type="entry name" value="EAL_dom"/>
</dbReference>